<dbReference type="AlphaFoldDB" id="A0AAV7WT87"/>
<dbReference type="EMBL" id="JANPWB010000001">
    <property type="protein sequence ID" value="KAJ1215693.1"/>
    <property type="molecule type" value="Genomic_DNA"/>
</dbReference>
<keyword evidence="2" id="KW-1185">Reference proteome</keyword>
<gene>
    <name evidence="1" type="ORF">NDU88_003301</name>
</gene>
<sequence>MAQVTSNSEALEARLENEGRSRLNNVHLLGFPGCGEGSTVEVFMERWLRDVLQPVGLSGVFEVERAHKALVAPPLPGAPPRAIIARILNYRDQDCILLATRETDSAVFENHRISIYSDCTNKVQTSRKGLMEVKAKLCAMNIQYMFLYLGHKCALGRQIPLF</sequence>
<evidence type="ECO:0000313" key="2">
    <source>
        <dbReference type="Proteomes" id="UP001066276"/>
    </source>
</evidence>
<organism evidence="1 2">
    <name type="scientific">Pleurodeles waltl</name>
    <name type="common">Iberian ribbed newt</name>
    <dbReference type="NCBI Taxonomy" id="8319"/>
    <lineage>
        <taxon>Eukaryota</taxon>
        <taxon>Metazoa</taxon>
        <taxon>Chordata</taxon>
        <taxon>Craniata</taxon>
        <taxon>Vertebrata</taxon>
        <taxon>Euteleostomi</taxon>
        <taxon>Amphibia</taxon>
        <taxon>Batrachia</taxon>
        <taxon>Caudata</taxon>
        <taxon>Salamandroidea</taxon>
        <taxon>Salamandridae</taxon>
        <taxon>Pleurodelinae</taxon>
        <taxon>Pleurodeles</taxon>
    </lineage>
</organism>
<name>A0AAV7WT87_PLEWA</name>
<evidence type="ECO:0000313" key="1">
    <source>
        <dbReference type="EMBL" id="KAJ1215693.1"/>
    </source>
</evidence>
<reference evidence="1" key="1">
    <citation type="journal article" date="2022" name="bioRxiv">
        <title>Sequencing and chromosome-scale assembly of the giantPleurodeles waltlgenome.</title>
        <authorList>
            <person name="Brown T."/>
            <person name="Elewa A."/>
            <person name="Iarovenko S."/>
            <person name="Subramanian E."/>
            <person name="Araus A.J."/>
            <person name="Petzold A."/>
            <person name="Susuki M."/>
            <person name="Suzuki K.-i.T."/>
            <person name="Hayashi T."/>
            <person name="Toyoda A."/>
            <person name="Oliveira C."/>
            <person name="Osipova E."/>
            <person name="Leigh N.D."/>
            <person name="Simon A."/>
            <person name="Yun M.H."/>
        </authorList>
    </citation>
    <scope>NUCLEOTIDE SEQUENCE</scope>
    <source>
        <strain evidence="1">20211129_DDA</strain>
        <tissue evidence="1">Liver</tissue>
    </source>
</reference>
<dbReference type="Gene3D" id="3.30.70.1820">
    <property type="entry name" value="L1 transposable element, RRM domain"/>
    <property type="match status" value="1"/>
</dbReference>
<comment type="caution">
    <text evidence="1">The sequence shown here is derived from an EMBL/GenBank/DDBJ whole genome shotgun (WGS) entry which is preliminary data.</text>
</comment>
<proteinExistence type="predicted"/>
<accession>A0AAV7WT87</accession>
<protein>
    <submittedName>
        <fullName evidence="1">Uncharacterized protein</fullName>
    </submittedName>
</protein>
<dbReference type="Proteomes" id="UP001066276">
    <property type="component" value="Chromosome 1_1"/>
</dbReference>